<evidence type="ECO:0000259" key="3">
    <source>
        <dbReference type="Pfam" id="PF02581"/>
    </source>
</evidence>
<dbReference type="PANTHER" id="PTHR20857">
    <property type="entry name" value="THIAMINE-PHOSPHATE PYROPHOSPHORYLASE"/>
    <property type="match status" value="1"/>
</dbReference>
<comment type="caution">
    <text evidence="4">The sequence shown here is derived from an EMBL/GenBank/DDBJ whole genome shotgun (WGS) entry which is preliminary data.</text>
</comment>
<dbReference type="InterPro" id="IPR036206">
    <property type="entry name" value="ThiamineP_synth_sf"/>
</dbReference>
<evidence type="ECO:0000313" key="4">
    <source>
        <dbReference type="EMBL" id="SDY10302.1"/>
    </source>
</evidence>
<accession>A0A1H3H467</accession>
<dbReference type="SUPFAM" id="SSF51391">
    <property type="entry name" value="Thiamin phosphate synthase"/>
    <property type="match status" value="1"/>
</dbReference>
<protein>
    <submittedName>
        <fullName evidence="4">Thiazole tautomerase (Transcriptional regulator TenI)</fullName>
    </submittedName>
</protein>
<feature type="domain" description="Thiamine phosphate synthase/TenI" evidence="3">
    <location>
        <begin position="16"/>
        <end position="190"/>
    </location>
</feature>
<name>A0A1H3H467_9BACI</name>
<evidence type="ECO:0000256" key="1">
    <source>
        <dbReference type="ARBA" id="ARBA00004948"/>
    </source>
</evidence>
<sequence length="215" mass="23446">MKLEQPGQDSIGKLHVISTGQQPGEELMRIIGQVLPYVDSVHLREKEWSDRQMICFTQQLYSVGMPMHKLILNHRATIADKVKAKGVQLTHASMNQVKVRRLYPDLTIGCSVHSVQEAVRAWHDGADYLIFGHVFTSSSKPGLSPKGIRELKKVVQHVRVPVLAIGGITPENTNVVMEAGASGVAVLSGVLLADDPVEKAVAYREAIRKGGAGNV</sequence>
<dbReference type="RefSeq" id="WP_008588115.1">
    <property type="nucleotide sequence ID" value="NZ_FNOS01000005.1"/>
</dbReference>
<dbReference type="EMBL" id="FNOS01000005">
    <property type="protein sequence ID" value="SDY10302.1"/>
    <property type="molecule type" value="Genomic_DNA"/>
</dbReference>
<gene>
    <name evidence="4" type="ORF">SAMN04488081_2059</name>
</gene>
<reference evidence="4 5" key="1">
    <citation type="submission" date="2016-10" db="EMBL/GenBank/DDBJ databases">
        <authorList>
            <person name="Varghese N."/>
            <person name="Submissions S."/>
        </authorList>
    </citation>
    <scope>NUCLEOTIDE SEQUENCE [LARGE SCALE GENOMIC DNA]</scope>
    <source>
        <strain evidence="4 5">DSM 20748</strain>
    </source>
</reference>
<dbReference type="PANTHER" id="PTHR20857:SF22">
    <property type="entry name" value="THIAZOLE TAUTOMERASE"/>
    <property type="match status" value="1"/>
</dbReference>
<evidence type="ECO:0000256" key="2">
    <source>
        <dbReference type="ARBA" id="ARBA00022977"/>
    </source>
</evidence>
<dbReference type="InterPro" id="IPR022998">
    <property type="entry name" value="ThiamineP_synth_TenI"/>
</dbReference>
<evidence type="ECO:0000313" key="5">
    <source>
        <dbReference type="Proteomes" id="UP000198647"/>
    </source>
</evidence>
<keyword evidence="2" id="KW-0784">Thiamine biosynthesis</keyword>
<dbReference type="Pfam" id="PF02581">
    <property type="entry name" value="TMP-TENI"/>
    <property type="match status" value="1"/>
</dbReference>
<dbReference type="InterPro" id="IPR013785">
    <property type="entry name" value="Aldolase_TIM"/>
</dbReference>
<organism evidence="4 5">
    <name type="scientific">Salimicrobium album</name>
    <dbReference type="NCBI Taxonomy" id="50717"/>
    <lineage>
        <taxon>Bacteria</taxon>
        <taxon>Bacillati</taxon>
        <taxon>Bacillota</taxon>
        <taxon>Bacilli</taxon>
        <taxon>Bacillales</taxon>
        <taxon>Bacillaceae</taxon>
        <taxon>Salimicrobium</taxon>
    </lineage>
</organism>
<dbReference type="Gene3D" id="3.20.20.70">
    <property type="entry name" value="Aldolase class I"/>
    <property type="match status" value="1"/>
</dbReference>
<keyword evidence="5" id="KW-1185">Reference proteome</keyword>
<dbReference type="CDD" id="cd00564">
    <property type="entry name" value="TMP_TenI"/>
    <property type="match status" value="1"/>
</dbReference>
<proteinExistence type="predicted"/>
<comment type="pathway">
    <text evidence="1">Cofactor biosynthesis; thiamine diphosphate biosynthesis.</text>
</comment>
<dbReference type="Proteomes" id="UP000198647">
    <property type="component" value="Unassembled WGS sequence"/>
</dbReference>